<evidence type="ECO:0000256" key="4">
    <source>
        <dbReference type="PROSITE-ProRule" id="PRU00134"/>
    </source>
</evidence>
<evidence type="ECO:0000256" key="3">
    <source>
        <dbReference type="ARBA" id="ARBA00022833"/>
    </source>
</evidence>
<dbReference type="Gene3D" id="6.10.140.2220">
    <property type="match status" value="1"/>
</dbReference>
<dbReference type="AlphaFoldDB" id="A0A2H3E317"/>
<keyword evidence="3" id="KW-0862">Zinc</keyword>
<dbReference type="Pfam" id="PF01753">
    <property type="entry name" value="zf-MYND"/>
    <property type="match status" value="1"/>
</dbReference>
<accession>A0A2H3E317</accession>
<gene>
    <name evidence="7" type="ORF">ARMGADRAFT_1158503</name>
</gene>
<organism evidence="7 8">
    <name type="scientific">Armillaria gallica</name>
    <name type="common">Bulbous honey fungus</name>
    <name type="synonym">Armillaria bulbosa</name>
    <dbReference type="NCBI Taxonomy" id="47427"/>
    <lineage>
        <taxon>Eukaryota</taxon>
        <taxon>Fungi</taxon>
        <taxon>Dikarya</taxon>
        <taxon>Basidiomycota</taxon>
        <taxon>Agaricomycotina</taxon>
        <taxon>Agaricomycetes</taxon>
        <taxon>Agaricomycetidae</taxon>
        <taxon>Agaricales</taxon>
        <taxon>Marasmiineae</taxon>
        <taxon>Physalacriaceae</taxon>
        <taxon>Armillaria</taxon>
    </lineage>
</organism>
<evidence type="ECO:0000256" key="5">
    <source>
        <dbReference type="SAM" id="Phobius"/>
    </source>
</evidence>
<dbReference type="SUPFAM" id="SSF144232">
    <property type="entry name" value="HIT/MYND zinc finger-like"/>
    <property type="match status" value="1"/>
</dbReference>
<feature type="transmembrane region" description="Helical" evidence="5">
    <location>
        <begin position="118"/>
        <end position="136"/>
    </location>
</feature>
<dbReference type="GO" id="GO:0008270">
    <property type="term" value="F:zinc ion binding"/>
    <property type="evidence" value="ECO:0007669"/>
    <property type="project" value="UniProtKB-KW"/>
</dbReference>
<sequence>MASREIGFPDGSSYKLDAIVDLFVESLSDPIHPSHCVLFYNSSLVGFWNLHTMADLRASRHDLLETCLLFLTTARTPDEIRTLESTMQTCSCPKDNPLLNRLHKYCPPDYFKRPFDRYLFTDVILIMSTILLNCIFDPKESKKTTLHHGIHKRAIREEKQGKTPMWPITPDELYSAVGAEMSVKMLWQWAYMYELRPSFLLLNGIIIMAGTTLSVMVFIMPSFAPQLIEVINKSVDSLEKTTSLADRDFSVLHQAERTVQMSTIEMISQGEGMRVNLYWKNHKEALLRALSRAVNITTGSTFHEELLATACLIHDALGVPRDPTKYHPLILSGSLAVDEEHKKENDFWKAYTAIRQVTLSDRCHAPGCLETFTSTGRKFQNCSGCKRVSYCSEKCQKRAWKLGEAPHKIICPLVKEFSDRIKLQFKFADGEVLSPDVVEGMCRKGGVDEMEAHTIRWYFELLDTLLIVRNPYDSRVGEGR</sequence>
<dbReference type="STRING" id="47427.A0A2H3E317"/>
<dbReference type="InParanoid" id="A0A2H3E317"/>
<dbReference type="OMA" id="PMWPITP"/>
<reference evidence="8" key="1">
    <citation type="journal article" date="2017" name="Nat. Ecol. Evol.">
        <title>Genome expansion and lineage-specific genetic innovations in the forest pathogenic fungi Armillaria.</title>
        <authorList>
            <person name="Sipos G."/>
            <person name="Prasanna A.N."/>
            <person name="Walter M.C."/>
            <person name="O'Connor E."/>
            <person name="Balint B."/>
            <person name="Krizsan K."/>
            <person name="Kiss B."/>
            <person name="Hess J."/>
            <person name="Varga T."/>
            <person name="Slot J."/>
            <person name="Riley R."/>
            <person name="Boka B."/>
            <person name="Rigling D."/>
            <person name="Barry K."/>
            <person name="Lee J."/>
            <person name="Mihaltcheva S."/>
            <person name="LaButti K."/>
            <person name="Lipzen A."/>
            <person name="Waldron R."/>
            <person name="Moloney N.M."/>
            <person name="Sperisen C."/>
            <person name="Kredics L."/>
            <person name="Vagvoelgyi C."/>
            <person name="Patrignani A."/>
            <person name="Fitzpatrick D."/>
            <person name="Nagy I."/>
            <person name="Doyle S."/>
            <person name="Anderson J.B."/>
            <person name="Grigoriev I.V."/>
            <person name="Gueldener U."/>
            <person name="Muensterkoetter M."/>
            <person name="Nagy L.G."/>
        </authorList>
    </citation>
    <scope>NUCLEOTIDE SEQUENCE [LARGE SCALE GENOMIC DNA]</scope>
    <source>
        <strain evidence="8">Ar21-2</strain>
    </source>
</reference>
<keyword evidence="5" id="KW-0472">Membrane</keyword>
<dbReference type="Proteomes" id="UP000217790">
    <property type="component" value="Unassembled WGS sequence"/>
</dbReference>
<proteinExistence type="predicted"/>
<name>A0A2H3E317_ARMGA</name>
<keyword evidence="2 4" id="KW-0863">Zinc-finger</keyword>
<keyword evidence="5" id="KW-1133">Transmembrane helix</keyword>
<evidence type="ECO:0000256" key="2">
    <source>
        <dbReference type="ARBA" id="ARBA00022771"/>
    </source>
</evidence>
<dbReference type="PROSITE" id="PS50865">
    <property type="entry name" value="ZF_MYND_2"/>
    <property type="match status" value="1"/>
</dbReference>
<protein>
    <recommendedName>
        <fullName evidence="6">MYND-type domain-containing protein</fullName>
    </recommendedName>
</protein>
<dbReference type="InterPro" id="IPR002893">
    <property type="entry name" value="Znf_MYND"/>
</dbReference>
<dbReference type="OrthoDB" id="432970at2759"/>
<dbReference type="EMBL" id="KZ293645">
    <property type="protein sequence ID" value="PBL01840.1"/>
    <property type="molecule type" value="Genomic_DNA"/>
</dbReference>
<evidence type="ECO:0000313" key="8">
    <source>
        <dbReference type="Proteomes" id="UP000217790"/>
    </source>
</evidence>
<keyword evidence="8" id="KW-1185">Reference proteome</keyword>
<evidence type="ECO:0000313" key="7">
    <source>
        <dbReference type="EMBL" id="PBL01840.1"/>
    </source>
</evidence>
<keyword evidence="5" id="KW-0812">Transmembrane</keyword>
<feature type="transmembrane region" description="Helical" evidence="5">
    <location>
        <begin position="199"/>
        <end position="224"/>
    </location>
</feature>
<evidence type="ECO:0000256" key="1">
    <source>
        <dbReference type="ARBA" id="ARBA00022723"/>
    </source>
</evidence>
<evidence type="ECO:0000259" key="6">
    <source>
        <dbReference type="PROSITE" id="PS50865"/>
    </source>
</evidence>
<feature type="domain" description="MYND-type" evidence="6">
    <location>
        <begin position="368"/>
        <end position="411"/>
    </location>
</feature>
<keyword evidence="1" id="KW-0479">Metal-binding</keyword>